<keyword evidence="2" id="KW-1185">Reference proteome</keyword>
<dbReference type="PANTHER" id="PTHR46060">
    <property type="entry name" value="MARINER MOS1 TRANSPOSASE-LIKE PROTEIN"/>
    <property type="match status" value="1"/>
</dbReference>
<dbReference type="Gene3D" id="3.30.420.10">
    <property type="entry name" value="Ribonuclease H-like superfamily/Ribonuclease H"/>
    <property type="match status" value="1"/>
</dbReference>
<proteinExistence type="predicted"/>
<protein>
    <recommendedName>
        <fullName evidence="3">Histone-lysine N-methyltransferase SETMAR</fullName>
    </recommendedName>
</protein>
<dbReference type="InParanoid" id="A0A2J7PIQ5"/>
<dbReference type="GO" id="GO:0003676">
    <property type="term" value="F:nucleic acid binding"/>
    <property type="evidence" value="ECO:0007669"/>
    <property type="project" value="InterPro"/>
</dbReference>
<accession>A0A2J7PIQ5</accession>
<dbReference type="Proteomes" id="UP000235965">
    <property type="component" value="Unassembled WGS sequence"/>
</dbReference>
<evidence type="ECO:0008006" key="3">
    <source>
        <dbReference type="Google" id="ProtNLM"/>
    </source>
</evidence>
<dbReference type="PANTHER" id="PTHR46060:SF1">
    <property type="entry name" value="MARINER MOS1 TRANSPOSASE-LIKE PROTEIN"/>
    <property type="match status" value="1"/>
</dbReference>
<evidence type="ECO:0000313" key="1">
    <source>
        <dbReference type="EMBL" id="PNF16226.1"/>
    </source>
</evidence>
<dbReference type="EMBL" id="NEVH01024973">
    <property type="protein sequence ID" value="PNF16226.1"/>
    <property type="molecule type" value="Genomic_DNA"/>
</dbReference>
<dbReference type="InterPro" id="IPR036397">
    <property type="entry name" value="RNaseH_sf"/>
</dbReference>
<organism evidence="1 2">
    <name type="scientific">Cryptotermes secundus</name>
    <dbReference type="NCBI Taxonomy" id="105785"/>
    <lineage>
        <taxon>Eukaryota</taxon>
        <taxon>Metazoa</taxon>
        <taxon>Ecdysozoa</taxon>
        <taxon>Arthropoda</taxon>
        <taxon>Hexapoda</taxon>
        <taxon>Insecta</taxon>
        <taxon>Pterygota</taxon>
        <taxon>Neoptera</taxon>
        <taxon>Polyneoptera</taxon>
        <taxon>Dictyoptera</taxon>
        <taxon>Blattodea</taxon>
        <taxon>Blattoidea</taxon>
        <taxon>Termitoidae</taxon>
        <taxon>Kalotermitidae</taxon>
        <taxon>Cryptotermitinae</taxon>
        <taxon>Cryptotermes</taxon>
    </lineage>
</organism>
<sequence>MSEQKVPRSMEQRIVIKFLVAENVPSIEIHHRLQQVPFLQDNACPHSAKITVETLWKLKWNLLTHPPYSPDLALSDFYLFGRLKSDLQGMQFVDDAVIQTVREWTCRQPQAFFEKGIRMLPECWKKCVDARGEYVEG</sequence>
<gene>
    <name evidence="1" type="ORF">B7P43_G15299</name>
</gene>
<comment type="caution">
    <text evidence="1">The sequence shown here is derived from an EMBL/GenBank/DDBJ whole genome shotgun (WGS) entry which is preliminary data.</text>
</comment>
<dbReference type="AlphaFoldDB" id="A0A2J7PIQ5"/>
<evidence type="ECO:0000313" key="2">
    <source>
        <dbReference type="Proteomes" id="UP000235965"/>
    </source>
</evidence>
<reference evidence="1 2" key="1">
    <citation type="submission" date="2017-12" db="EMBL/GenBank/DDBJ databases">
        <title>Hemimetabolous genomes reveal molecular basis of termite eusociality.</title>
        <authorList>
            <person name="Harrison M.C."/>
            <person name="Jongepier E."/>
            <person name="Robertson H.M."/>
            <person name="Arning N."/>
            <person name="Bitard-Feildel T."/>
            <person name="Chao H."/>
            <person name="Childers C.P."/>
            <person name="Dinh H."/>
            <person name="Doddapaneni H."/>
            <person name="Dugan S."/>
            <person name="Gowin J."/>
            <person name="Greiner C."/>
            <person name="Han Y."/>
            <person name="Hu H."/>
            <person name="Hughes D.S.T."/>
            <person name="Huylmans A.-K."/>
            <person name="Kemena C."/>
            <person name="Kremer L.P.M."/>
            <person name="Lee S.L."/>
            <person name="Lopez-Ezquerra A."/>
            <person name="Mallet L."/>
            <person name="Monroy-Kuhn J.M."/>
            <person name="Moser A."/>
            <person name="Murali S.C."/>
            <person name="Muzny D.M."/>
            <person name="Otani S."/>
            <person name="Piulachs M.-D."/>
            <person name="Poelchau M."/>
            <person name="Qu J."/>
            <person name="Schaub F."/>
            <person name="Wada-Katsumata A."/>
            <person name="Worley K.C."/>
            <person name="Xie Q."/>
            <person name="Ylla G."/>
            <person name="Poulsen M."/>
            <person name="Gibbs R.A."/>
            <person name="Schal C."/>
            <person name="Richards S."/>
            <person name="Belles X."/>
            <person name="Korb J."/>
            <person name="Bornberg-Bauer E."/>
        </authorList>
    </citation>
    <scope>NUCLEOTIDE SEQUENCE [LARGE SCALE GENOMIC DNA]</scope>
    <source>
        <tissue evidence="1">Whole body</tissue>
    </source>
</reference>
<dbReference type="InterPro" id="IPR052709">
    <property type="entry name" value="Transposase-MT_Hybrid"/>
</dbReference>
<dbReference type="STRING" id="105785.A0A2J7PIQ5"/>
<name>A0A2J7PIQ5_9NEOP</name>